<evidence type="ECO:0000313" key="4">
    <source>
        <dbReference type="EMBL" id="AWI25667.1"/>
    </source>
</evidence>
<dbReference type="GO" id="GO:0005975">
    <property type="term" value="P:carbohydrate metabolic process"/>
    <property type="evidence" value="ECO:0007669"/>
    <property type="project" value="InterPro"/>
</dbReference>
<reference evidence="4 5" key="1">
    <citation type="submission" date="2018-05" db="EMBL/GenBank/DDBJ databases">
        <title>Genome sequencing of Flavobacterium sp. HYN0049.</title>
        <authorList>
            <person name="Yi H."/>
            <person name="Baek C."/>
        </authorList>
    </citation>
    <scope>NUCLEOTIDE SEQUENCE [LARGE SCALE GENOMIC DNA]</scope>
    <source>
        <strain evidence="4 5">HYN0049</strain>
    </source>
</reference>
<dbReference type="Gene3D" id="3.20.20.370">
    <property type="entry name" value="Glycoside hydrolase/deacetylase"/>
    <property type="match status" value="1"/>
</dbReference>
<gene>
    <name evidence="4" type="ORF">HYN49_07010</name>
</gene>
<dbReference type="PROSITE" id="PS51677">
    <property type="entry name" value="NODB"/>
    <property type="match status" value="1"/>
</dbReference>
<dbReference type="GO" id="GO:0016810">
    <property type="term" value="F:hydrolase activity, acting on carbon-nitrogen (but not peptide) bonds"/>
    <property type="evidence" value="ECO:0007669"/>
    <property type="project" value="InterPro"/>
</dbReference>
<dbReference type="InterPro" id="IPR011330">
    <property type="entry name" value="Glyco_hydro/deAcase_b/a-brl"/>
</dbReference>
<accession>A0A2S1SH41</accession>
<dbReference type="AlphaFoldDB" id="A0A2S1SH41"/>
<sequence length="312" mass="35084">MLTVSNYHYIRDDFSARYPSIFGITPDAFRNQLSALKNMGSFISPHALADNAEEVLLSDKNFILITFDDGLKEQYQFAVPILKSLQLQALFFINSINHIEKKISQVHKIHLLRSVVSSKELYADLVAFAKIDLADSDKEKAQHFYRFDDKSSAEVKYLLNVILPTAVQKEFIDLKFRQEFDENQVLENLYMSEDEIKSLAKNGQIGSHTHSHIPLGIQPEEIMYSELHTSKNYLEQLCQVPLHSVSYPYGSGNAVSEKVAAIAKETGYKLGFTTLPGNNTSGSNPLLLNRFDTNDLPGGKNEIMGSVNSEAK</sequence>
<dbReference type="SUPFAM" id="SSF88713">
    <property type="entry name" value="Glycoside hydrolase/deacetylase"/>
    <property type="match status" value="1"/>
</dbReference>
<evidence type="ECO:0000256" key="1">
    <source>
        <dbReference type="ARBA" id="ARBA00004613"/>
    </source>
</evidence>
<protein>
    <recommendedName>
        <fullName evidence="3">NodB homology domain-containing protein</fullName>
    </recommendedName>
</protein>
<evidence type="ECO:0000256" key="2">
    <source>
        <dbReference type="ARBA" id="ARBA00022729"/>
    </source>
</evidence>
<keyword evidence="2" id="KW-0732">Signal</keyword>
<comment type="subcellular location">
    <subcellularLocation>
        <location evidence="1">Secreted</location>
    </subcellularLocation>
</comment>
<name>A0A2S1SH41_9FLAO</name>
<dbReference type="PANTHER" id="PTHR34216">
    <property type="match status" value="1"/>
</dbReference>
<dbReference type="Proteomes" id="UP000244937">
    <property type="component" value="Chromosome"/>
</dbReference>
<proteinExistence type="predicted"/>
<dbReference type="Pfam" id="PF01522">
    <property type="entry name" value="Polysacc_deac_1"/>
    <property type="match status" value="2"/>
</dbReference>
<organism evidence="4 5">
    <name type="scientific">Flavobacterium pallidum</name>
    <dbReference type="NCBI Taxonomy" id="2172098"/>
    <lineage>
        <taxon>Bacteria</taxon>
        <taxon>Pseudomonadati</taxon>
        <taxon>Bacteroidota</taxon>
        <taxon>Flavobacteriia</taxon>
        <taxon>Flavobacteriales</taxon>
        <taxon>Flavobacteriaceae</taxon>
        <taxon>Flavobacterium</taxon>
    </lineage>
</organism>
<dbReference type="GO" id="GO:0005576">
    <property type="term" value="C:extracellular region"/>
    <property type="evidence" value="ECO:0007669"/>
    <property type="project" value="UniProtKB-SubCell"/>
</dbReference>
<dbReference type="InterPro" id="IPR002509">
    <property type="entry name" value="NODB_dom"/>
</dbReference>
<dbReference type="EMBL" id="CP029187">
    <property type="protein sequence ID" value="AWI25667.1"/>
    <property type="molecule type" value="Genomic_DNA"/>
</dbReference>
<keyword evidence="5" id="KW-1185">Reference proteome</keyword>
<evidence type="ECO:0000259" key="3">
    <source>
        <dbReference type="PROSITE" id="PS51677"/>
    </source>
</evidence>
<dbReference type="KEGG" id="fpal:HYN49_07010"/>
<dbReference type="OrthoDB" id="1446101at2"/>
<evidence type="ECO:0000313" key="5">
    <source>
        <dbReference type="Proteomes" id="UP000244937"/>
    </source>
</evidence>
<dbReference type="InterPro" id="IPR051398">
    <property type="entry name" value="Polysacch_Deacetylase"/>
</dbReference>
<feature type="domain" description="NodB homology" evidence="3">
    <location>
        <begin position="61"/>
        <end position="312"/>
    </location>
</feature>
<dbReference type="PANTHER" id="PTHR34216:SF3">
    <property type="entry name" value="POLY-BETA-1,6-N-ACETYL-D-GLUCOSAMINE N-DEACETYLASE"/>
    <property type="match status" value="1"/>
</dbReference>